<gene>
    <name evidence="2" type="ORF">RZS28_08150</name>
</gene>
<accession>A0ABZ0HXE3</accession>
<organism evidence="2 3">
    <name type="scientific">Methylocapsa polymorpha</name>
    <dbReference type="NCBI Taxonomy" id="3080828"/>
    <lineage>
        <taxon>Bacteria</taxon>
        <taxon>Pseudomonadati</taxon>
        <taxon>Pseudomonadota</taxon>
        <taxon>Alphaproteobacteria</taxon>
        <taxon>Hyphomicrobiales</taxon>
        <taxon>Beijerinckiaceae</taxon>
        <taxon>Methylocapsa</taxon>
    </lineage>
</organism>
<dbReference type="RefSeq" id="WP_407340817.1">
    <property type="nucleotide sequence ID" value="NZ_CP136862.1"/>
</dbReference>
<evidence type="ECO:0000313" key="3">
    <source>
        <dbReference type="Proteomes" id="UP001626536"/>
    </source>
</evidence>
<dbReference type="InterPro" id="IPR052511">
    <property type="entry name" value="ATP-dep_Helicase"/>
</dbReference>
<reference evidence="2 3" key="1">
    <citation type="submission" date="2023-10" db="EMBL/GenBank/DDBJ databases">
        <title>Novel methanotroph of the genus Methylocapsa from a subarctic wetland.</title>
        <authorList>
            <person name="Belova S.E."/>
            <person name="Oshkin I.Y."/>
            <person name="Miroshnikov K."/>
            <person name="Dedysh S.N."/>
        </authorList>
    </citation>
    <scope>NUCLEOTIDE SEQUENCE [LARGE SCALE GENOMIC DNA]</scope>
    <source>
        <strain evidence="2 3">RX1</strain>
    </source>
</reference>
<dbReference type="EMBL" id="CP136862">
    <property type="protein sequence ID" value="WOJ91223.1"/>
    <property type="molecule type" value="Genomic_DNA"/>
</dbReference>
<dbReference type="PANTHER" id="PTHR47962">
    <property type="entry name" value="ATP-DEPENDENT HELICASE LHR-RELATED-RELATED"/>
    <property type="match status" value="1"/>
</dbReference>
<evidence type="ECO:0000313" key="2">
    <source>
        <dbReference type="EMBL" id="WOJ91223.1"/>
    </source>
</evidence>
<dbReference type="Pfam" id="PF08494">
    <property type="entry name" value="DEAD_assoc"/>
    <property type="match status" value="1"/>
</dbReference>
<name>A0ABZ0HXE3_9HYPH</name>
<feature type="domain" description="Lhr-like DEAD/H associated" evidence="1">
    <location>
        <begin position="114"/>
        <end position="316"/>
    </location>
</feature>
<sequence>MNEDFAVESLAGDVFQLGNNSYRIRRIERGVVRVEDAHGMSPTIPFWLGEAPGRSDELSQSVSRLRGAIEARLEDGANDERIGAWLAKEAGVVEPAARQLAEYLTASHAALGCLPTQETIVLERFFDEAGGMQLVIHSPYGSRLNRAWGLALRKRFCRKFNFELQAAATEDNIVLSLTTAHSFELGEAARYLHSASVRSLLIQALLDAPMFAVRWRWAAGVALALPRRRGGKKVPPQLSRMEAEDLIGAIFPDQLACAENLVGEREIPDHPLVRQTIADCLNDAMDIAGLEHLLARLEAGEIRVVARDLTEPSPLALEVLAAKPYAYLDDAPSKSAARRP</sequence>
<keyword evidence="3" id="KW-1185">Reference proteome</keyword>
<proteinExistence type="predicted"/>
<dbReference type="InterPro" id="IPR013701">
    <property type="entry name" value="Lhr-like_DEAD/DEAH_assoc"/>
</dbReference>
<dbReference type="Proteomes" id="UP001626536">
    <property type="component" value="Chromosome"/>
</dbReference>
<protein>
    <recommendedName>
        <fullName evidence="1">Lhr-like DEAD/H associated domain-containing protein</fullName>
    </recommendedName>
</protein>
<dbReference type="PANTHER" id="PTHR47962:SF5">
    <property type="entry name" value="ATP-DEPENDENT HELICASE LHR-RELATED"/>
    <property type="match status" value="1"/>
</dbReference>
<evidence type="ECO:0000259" key="1">
    <source>
        <dbReference type="Pfam" id="PF08494"/>
    </source>
</evidence>